<keyword evidence="3" id="KW-1185">Reference proteome</keyword>
<feature type="region of interest" description="Disordered" evidence="1">
    <location>
        <begin position="1661"/>
        <end position="1680"/>
    </location>
</feature>
<evidence type="ECO:0008006" key="4">
    <source>
        <dbReference type="Google" id="ProtNLM"/>
    </source>
</evidence>
<sequence>MSSLLVRPFSRRGSLLGAHQLPQGDQGVVDDEGQQTVEVCGVRMTPGVIKFTGAFIGQTYKTSFHMQNVGERTVNVKISNPYSWAFTVSDIGKVRLSPGLKTSRVITFVCGQDCVLESTFPVQVENQKVHFPIVVSKGESQIQVVPTVLDFGMLDLGCPFVSRYLTLSNVGRCTSRFAIDLGPNKLDILASPKTGRLAPNTSVTVRVEMAGFIAGEFSDEFWVKCTPPQRVRVNVTILVPHLQACHPNRTDDFTLIEFQPTFYGCERFETLIVRNVSSEQSISITMAEIDSSHFIPIIEAQKEFARYRNFAVHPIEGRIGPFECRIFTIMFNPKEEALPKKGWSATHANPLSVDCFIFARIHRVDVIVTPKEVEDGKTLARGTTLFHGLKVCGGQKSSQVSKLFVHTALTAFAAAGKMFSSSWGPGEQDGLGPSGKTIDAQQKKSVALLRHHALLRSSSDVRIVHETVARVAEGNGAKFNPRHVENKISCPLSEGNGKPPRVALPSSNSPLHCRSEPALNCRYDTAHPTSGERVAPAAVHGTDVSSIRKGGYRSSQLNCAERRTVLIPLSLEDESDDEDRKSGQWEGARMSRIEVEHPGRPSAPGAVRLCLYGAAIRPKLAATPDTLCFGRLPIPSTADRVLRLDNPSDLLPIRFAYRKIPYLEVKPSSGLLGPRKSIELKVTLKASSCGCGGCIGKYASSFLVSQTPFFVTKAWQIGRTYFRRLLLLVLVEHVSALGRQLRKTGFMGRSFQKQMVIDLLAPSNMTDGKNLKVIVVELGNFVAFIIHKIHKYQFSRERALTAPVDIPGDETQVGITPAVSHEVGEHTEMVTYRAVAAGEVRVPDMTRRLIAGAVRTWKNHPHARVALPNDMPKSLRPKAEDKSVVRVAVQNLYGYGGSAALPKLTLVLLVIRVRVWGILEEPRRGSGVLTDGEQMYYWLEGCRLQIRFSDSCDVSPHMSVASAPQLRWRLAKTGSDQQTHSASSRQLALYTGMPRYLVPEDSEYILSEGEMALRDKTRREYAEYTKKTGKAIRETLKMRELPTPKEYPVSCKKLYQLLGMEYQCAQDCPHDAGKRANCMLACNVDPTAPRNEPLLVPITPTNLYNIQLTPNMIDFGMEIVPLGDPEVSAQGYLCQRVSVDIVPRLEVMLVRMNRASVFRILSSPTDQTRLAAGKVLPGYMKFDLRNVPKTFQPIMDQFVDHGAVQIYVVDMIVFATLDLSQFLRRLKEFLSSSKAREICRASSYFFFRIIPQYTECVETLMVENRNNFPVFITLIAPSGTAVTIPQNEIVVEKFSKVRQKIYLFLSHLGKYCTNITYVINSFHKFEIKVTANVVHRVLHVTPKEVTFGASHLRDVFQDNCIPIKISNPLTVPTRFSWKVPGSSPYRVVPAGGVVNGLDYLWCCVCRLGPPPTPRQRASSTALLQLLVHRGSVVRFKCSYTPVASANAVLLLEKINVGPVPIGIRTVKTVIMFNAGNQDLTYTTEGESRVPGVRTSPLGGVIKARCCSLINVMFTMDVVQAIDLFLEVDVHSMVRLKMHLTGYVPYPKMNFSPPSVVIRHVERCSYCSVPIVATNKSPTMALLQFKMSELVQFKVSPSSNSLDPGFGSVSLAVEPGKSVTFFLHYSPDDVTSYMFYLPMVVNRTIGPPNIDYEKSLRADTYIKKPPGDASKKRVKPGEGKRGPECDLAVPKVIAAVKIDCTVAVGKMSFSQTEFNFLLTTSHSERAPQVLSVTNEGGAPLRMGFDSRVIRDSPFSIACPDGTDPATEIIELGNCLITAYRSLYVVSR</sequence>
<dbReference type="PANTHER" id="PTHR45912:SF3">
    <property type="entry name" value="CILIA- AND FLAGELLA-ASSOCIATED PROTEIN 47"/>
    <property type="match status" value="1"/>
</dbReference>
<organism evidence="2 3">
    <name type="scientific">Ranatra chinensis</name>
    <dbReference type="NCBI Taxonomy" id="642074"/>
    <lineage>
        <taxon>Eukaryota</taxon>
        <taxon>Metazoa</taxon>
        <taxon>Ecdysozoa</taxon>
        <taxon>Arthropoda</taxon>
        <taxon>Hexapoda</taxon>
        <taxon>Insecta</taxon>
        <taxon>Pterygota</taxon>
        <taxon>Neoptera</taxon>
        <taxon>Paraneoptera</taxon>
        <taxon>Hemiptera</taxon>
        <taxon>Heteroptera</taxon>
        <taxon>Panheteroptera</taxon>
        <taxon>Nepomorpha</taxon>
        <taxon>Nepidae</taxon>
        <taxon>Ranatrinae</taxon>
        <taxon>Ranatra</taxon>
    </lineage>
</organism>
<accession>A0ABD0YP31</accession>
<dbReference type="EMBL" id="JBFDAA010000011">
    <property type="protein sequence ID" value="KAL1124222.1"/>
    <property type="molecule type" value="Genomic_DNA"/>
</dbReference>
<evidence type="ECO:0000256" key="1">
    <source>
        <dbReference type="SAM" id="MobiDB-lite"/>
    </source>
</evidence>
<dbReference type="PANTHER" id="PTHR45912">
    <property type="entry name" value="CILIA- AND FLAGELLA-ASSOCIATED PROTEIN 47"/>
    <property type="match status" value="1"/>
</dbReference>
<evidence type="ECO:0000313" key="3">
    <source>
        <dbReference type="Proteomes" id="UP001558652"/>
    </source>
</evidence>
<comment type="caution">
    <text evidence="2">The sequence shown here is derived from an EMBL/GenBank/DDBJ whole genome shotgun (WGS) entry which is preliminary data.</text>
</comment>
<dbReference type="InterPro" id="IPR013783">
    <property type="entry name" value="Ig-like_fold"/>
</dbReference>
<proteinExistence type="predicted"/>
<feature type="region of interest" description="Disordered" evidence="1">
    <location>
        <begin position="490"/>
        <end position="510"/>
    </location>
</feature>
<protein>
    <recommendedName>
        <fullName evidence="4">Abnormal spindle-like microcephaly-associated protein ASH domain-containing protein</fullName>
    </recommendedName>
</protein>
<reference evidence="2 3" key="1">
    <citation type="submission" date="2024-07" db="EMBL/GenBank/DDBJ databases">
        <title>Chromosome-level genome assembly of the water stick insect Ranatra chinensis (Heteroptera: Nepidae).</title>
        <authorList>
            <person name="Liu X."/>
        </authorList>
    </citation>
    <scope>NUCLEOTIDE SEQUENCE [LARGE SCALE GENOMIC DNA]</scope>
    <source>
        <strain evidence="2">Cailab_2021Rc</strain>
        <tissue evidence="2">Muscle</tissue>
    </source>
</reference>
<evidence type="ECO:0000313" key="2">
    <source>
        <dbReference type="EMBL" id="KAL1124222.1"/>
    </source>
</evidence>
<name>A0ABD0YP31_9HEMI</name>
<gene>
    <name evidence="2" type="ORF">AAG570_001992</name>
</gene>
<dbReference type="Gene3D" id="2.60.40.10">
    <property type="entry name" value="Immunoglobulins"/>
    <property type="match status" value="3"/>
</dbReference>
<dbReference type="Proteomes" id="UP001558652">
    <property type="component" value="Unassembled WGS sequence"/>
</dbReference>